<dbReference type="PANTHER" id="PTHR45626">
    <property type="entry name" value="TRANSCRIPTION TERMINATION FACTOR 2-RELATED"/>
    <property type="match status" value="1"/>
</dbReference>
<dbReference type="EMBL" id="MU865090">
    <property type="protein sequence ID" value="KAK4457940.1"/>
    <property type="molecule type" value="Genomic_DNA"/>
</dbReference>
<accession>A0AAV9HDT1</accession>
<name>A0AAV9HDT1_9PEZI</name>
<dbReference type="InterPro" id="IPR050628">
    <property type="entry name" value="SNF2_RAD54_helicase_TF"/>
</dbReference>
<dbReference type="GO" id="GO:0005524">
    <property type="term" value="F:ATP binding"/>
    <property type="evidence" value="ECO:0007669"/>
    <property type="project" value="UniProtKB-KW"/>
</dbReference>
<sequence>MRKNLTQCVNVFISLPYQILISAFSPLENMDTARSVSEISSTTLNSPMIYPPSQDESPEMAMEIDTDEDREEERLVCFGMIPDLIAQFLRTRGHGTARHLRAAMDGEEEHIALNMNLEDNFCGLSTLSGHLIAVLNTKTSCALAKVQDIGPVRYLCFVQRSQLQAGLEELQRSPDKVRFSVDITTVGPETLGDEVARELRDGRLYLQQPYIIPESLEYRNPQSLDVQHHSGDLVSTEEGSAADLDLTTLGRGVEQIKTPMDILLATIDSLPKNAGLAQINVDARVVTTLLVHQREALDFIIGRESGNKTKYTSLWSKSSSRKDQEVYQHLITGSKSPRPDDIPGGILADEMGLCKTLSMISAIVTTREQARIYQASTKPPGSNTTIASSTLVVVPSFLLLEGWVDEIYKHIKPGALTYYKYHGPERKLDLAKQIPDVVLTTYGTVASECGRLNRRSVLTQVHWYRIVLDEAHIIRNWSTKQFRAISNLSGHIRWCMTGTPVQNGVDDIGSLVRFLRLPVLGDAANFRKYISGRIRLSGGLSASDYVNLRLLLSSTCLRRNTTVLELPGVEYACHRPRFSLKEREAYNDLIRRCIRAIDKSILGKADNGITQHKKIGITASSNAVLGSLLRLRLFCDQGVFLKPEHGIIPSAPDEVLSFLNQKGVSTCELCRADVTAQDVSQPDYGFHLTNCHLLVCHGCVPEFRADLSHVQADGKTAVCPFCGEVDNGVNLLLRQDTSGPSEAGPQAPCPSKLKALITDLSNTAAQEKSIVFSFWLKSLDLVENLLRERNITFRRVDGSRSKSDKKQSLLDFQTRSDVSVLLMTFGTGSVGLNDLNVASRVHILEPQWNPSVESQAIGRVSRLGQTKKVTVVRYVMQKSIEELIENRQLLKLMLAVGGGVGDAGKGLNGQAQKNAADLRQYLNQLLAESRGTVEG</sequence>
<proteinExistence type="predicted"/>
<dbReference type="InterPro" id="IPR001650">
    <property type="entry name" value="Helicase_C-like"/>
</dbReference>
<dbReference type="AlphaFoldDB" id="A0AAV9HDT1"/>
<dbReference type="SUPFAM" id="SSF52540">
    <property type="entry name" value="P-loop containing nucleoside triphosphate hydrolases"/>
    <property type="match status" value="2"/>
</dbReference>
<dbReference type="CDD" id="cd18008">
    <property type="entry name" value="DEXDc_SHPRH-like"/>
    <property type="match status" value="1"/>
</dbReference>
<dbReference type="PANTHER" id="PTHR45626:SF52">
    <property type="entry name" value="SINGLE-STRANDED DNA-DEPENDENT ATPASE (EUROFUNG)"/>
    <property type="match status" value="1"/>
</dbReference>
<dbReference type="Gene3D" id="3.40.50.300">
    <property type="entry name" value="P-loop containing nucleotide triphosphate hydrolases"/>
    <property type="match status" value="1"/>
</dbReference>
<comment type="caution">
    <text evidence="6">The sequence shown here is derived from an EMBL/GenBank/DDBJ whole genome shotgun (WGS) entry which is preliminary data.</text>
</comment>
<dbReference type="Proteomes" id="UP001321749">
    <property type="component" value="Unassembled WGS sequence"/>
</dbReference>
<evidence type="ECO:0000313" key="6">
    <source>
        <dbReference type="EMBL" id="KAK4457940.1"/>
    </source>
</evidence>
<protein>
    <submittedName>
        <fullName evidence="6">SNF2 family N-terminal domain-containing protein</fullName>
    </submittedName>
</protein>
<reference evidence="6" key="2">
    <citation type="submission" date="2023-06" db="EMBL/GenBank/DDBJ databases">
        <authorList>
            <consortium name="Lawrence Berkeley National Laboratory"/>
            <person name="Mondo S.J."/>
            <person name="Hensen N."/>
            <person name="Bonometti L."/>
            <person name="Westerberg I."/>
            <person name="Brannstrom I.O."/>
            <person name="Guillou S."/>
            <person name="Cros-Aarteil S."/>
            <person name="Calhoun S."/>
            <person name="Haridas S."/>
            <person name="Kuo A."/>
            <person name="Pangilinan J."/>
            <person name="Riley R."/>
            <person name="Labutti K."/>
            <person name="Andreopoulos B."/>
            <person name="Lipzen A."/>
            <person name="Chen C."/>
            <person name="Yanf M."/>
            <person name="Daum C."/>
            <person name="Ng V."/>
            <person name="Clum A."/>
            <person name="Steindorff A."/>
            <person name="Ohm R."/>
            <person name="Martin F."/>
            <person name="Silar P."/>
            <person name="Natvig D."/>
            <person name="Lalanne C."/>
            <person name="Gautier V."/>
            <person name="Ament-Velasquez S.L."/>
            <person name="Kruys A."/>
            <person name="Hutchinson M.I."/>
            <person name="Powell A.J."/>
            <person name="Barry K."/>
            <person name="Miller A.N."/>
            <person name="Grigoriev I.V."/>
            <person name="Debuchy R."/>
            <person name="Gladieux P."/>
            <person name="Thoren M.H."/>
            <person name="Johannesson H."/>
        </authorList>
    </citation>
    <scope>NUCLEOTIDE SEQUENCE</scope>
    <source>
        <strain evidence="6">PSN324</strain>
    </source>
</reference>
<evidence type="ECO:0000256" key="1">
    <source>
        <dbReference type="ARBA" id="ARBA00022741"/>
    </source>
</evidence>
<dbReference type="GO" id="GO:0006281">
    <property type="term" value="P:DNA repair"/>
    <property type="evidence" value="ECO:0007669"/>
    <property type="project" value="TreeGrafter"/>
</dbReference>
<evidence type="ECO:0000256" key="3">
    <source>
        <dbReference type="ARBA" id="ARBA00022840"/>
    </source>
</evidence>
<reference evidence="6" key="1">
    <citation type="journal article" date="2023" name="Mol. Phylogenet. Evol.">
        <title>Genome-scale phylogeny and comparative genomics of the fungal order Sordariales.</title>
        <authorList>
            <person name="Hensen N."/>
            <person name="Bonometti L."/>
            <person name="Westerberg I."/>
            <person name="Brannstrom I.O."/>
            <person name="Guillou S."/>
            <person name="Cros-Aarteil S."/>
            <person name="Calhoun S."/>
            <person name="Haridas S."/>
            <person name="Kuo A."/>
            <person name="Mondo S."/>
            <person name="Pangilinan J."/>
            <person name="Riley R."/>
            <person name="LaButti K."/>
            <person name="Andreopoulos B."/>
            <person name="Lipzen A."/>
            <person name="Chen C."/>
            <person name="Yan M."/>
            <person name="Daum C."/>
            <person name="Ng V."/>
            <person name="Clum A."/>
            <person name="Steindorff A."/>
            <person name="Ohm R.A."/>
            <person name="Martin F."/>
            <person name="Silar P."/>
            <person name="Natvig D.O."/>
            <person name="Lalanne C."/>
            <person name="Gautier V."/>
            <person name="Ament-Velasquez S.L."/>
            <person name="Kruys A."/>
            <person name="Hutchinson M.I."/>
            <person name="Powell A.J."/>
            <person name="Barry K."/>
            <person name="Miller A.N."/>
            <person name="Grigoriev I.V."/>
            <person name="Debuchy R."/>
            <person name="Gladieux P."/>
            <person name="Hiltunen Thoren M."/>
            <person name="Johannesson H."/>
        </authorList>
    </citation>
    <scope>NUCLEOTIDE SEQUENCE</scope>
    <source>
        <strain evidence="6">PSN324</strain>
    </source>
</reference>
<evidence type="ECO:0000313" key="7">
    <source>
        <dbReference type="Proteomes" id="UP001321749"/>
    </source>
</evidence>
<dbReference type="Gene3D" id="3.40.50.10810">
    <property type="entry name" value="Tandem AAA-ATPase domain"/>
    <property type="match status" value="1"/>
</dbReference>
<evidence type="ECO:0000259" key="5">
    <source>
        <dbReference type="PROSITE" id="PS51194"/>
    </source>
</evidence>
<feature type="domain" description="Helicase ATP-binding" evidence="4">
    <location>
        <begin position="336"/>
        <end position="518"/>
    </location>
</feature>
<dbReference type="InterPro" id="IPR014001">
    <property type="entry name" value="Helicase_ATP-bd"/>
</dbReference>
<keyword evidence="2" id="KW-0378">Hydrolase</keyword>
<dbReference type="GO" id="GO:0008094">
    <property type="term" value="F:ATP-dependent activity, acting on DNA"/>
    <property type="evidence" value="ECO:0007669"/>
    <property type="project" value="TreeGrafter"/>
</dbReference>
<evidence type="ECO:0000259" key="4">
    <source>
        <dbReference type="PROSITE" id="PS51192"/>
    </source>
</evidence>
<dbReference type="CDD" id="cd18793">
    <property type="entry name" value="SF2_C_SNF"/>
    <property type="match status" value="1"/>
</dbReference>
<organism evidence="6 7">
    <name type="scientific">Cladorrhinum samala</name>
    <dbReference type="NCBI Taxonomy" id="585594"/>
    <lineage>
        <taxon>Eukaryota</taxon>
        <taxon>Fungi</taxon>
        <taxon>Dikarya</taxon>
        <taxon>Ascomycota</taxon>
        <taxon>Pezizomycotina</taxon>
        <taxon>Sordariomycetes</taxon>
        <taxon>Sordariomycetidae</taxon>
        <taxon>Sordariales</taxon>
        <taxon>Podosporaceae</taxon>
        <taxon>Cladorrhinum</taxon>
    </lineage>
</organism>
<dbReference type="InterPro" id="IPR038718">
    <property type="entry name" value="SNF2-like_sf"/>
</dbReference>
<keyword evidence="1" id="KW-0547">Nucleotide-binding</keyword>
<keyword evidence="3" id="KW-0067">ATP-binding</keyword>
<dbReference type="PROSITE" id="PS51194">
    <property type="entry name" value="HELICASE_CTER"/>
    <property type="match status" value="1"/>
</dbReference>
<dbReference type="SMART" id="SM00487">
    <property type="entry name" value="DEXDc"/>
    <property type="match status" value="1"/>
</dbReference>
<dbReference type="Pfam" id="PF00176">
    <property type="entry name" value="SNF2-rel_dom"/>
    <property type="match status" value="1"/>
</dbReference>
<evidence type="ECO:0000256" key="2">
    <source>
        <dbReference type="ARBA" id="ARBA00022801"/>
    </source>
</evidence>
<dbReference type="SMART" id="SM00490">
    <property type="entry name" value="HELICc"/>
    <property type="match status" value="1"/>
</dbReference>
<dbReference type="InterPro" id="IPR049730">
    <property type="entry name" value="SNF2/RAD54-like_C"/>
</dbReference>
<dbReference type="InterPro" id="IPR027417">
    <property type="entry name" value="P-loop_NTPase"/>
</dbReference>
<feature type="domain" description="Helicase C-terminal" evidence="5">
    <location>
        <begin position="752"/>
        <end position="926"/>
    </location>
</feature>
<gene>
    <name evidence="6" type="ORF">QBC42DRAFT_277931</name>
</gene>
<dbReference type="GO" id="GO:0005634">
    <property type="term" value="C:nucleus"/>
    <property type="evidence" value="ECO:0007669"/>
    <property type="project" value="TreeGrafter"/>
</dbReference>
<dbReference type="GO" id="GO:0016787">
    <property type="term" value="F:hydrolase activity"/>
    <property type="evidence" value="ECO:0007669"/>
    <property type="project" value="UniProtKB-KW"/>
</dbReference>
<dbReference type="PROSITE" id="PS51192">
    <property type="entry name" value="HELICASE_ATP_BIND_1"/>
    <property type="match status" value="1"/>
</dbReference>
<dbReference type="Pfam" id="PF00271">
    <property type="entry name" value="Helicase_C"/>
    <property type="match status" value="1"/>
</dbReference>
<dbReference type="InterPro" id="IPR000330">
    <property type="entry name" value="SNF2_N"/>
</dbReference>
<keyword evidence="7" id="KW-1185">Reference proteome</keyword>